<name>A0A9P8PUH1_9ASCO</name>
<reference evidence="1" key="1">
    <citation type="journal article" date="2021" name="Open Biol.">
        <title>Shared evolutionary footprints suggest mitochondrial oxidative damage underlies multiple complex I losses in fungi.</title>
        <authorList>
            <person name="Schikora-Tamarit M.A."/>
            <person name="Marcet-Houben M."/>
            <person name="Nosek J."/>
            <person name="Gabaldon T."/>
        </authorList>
    </citation>
    <scope>NUCLEOTIDE SEQUENCE</scope>
    <source>
        <strain evidence="1">CBS6341</strain>
    </source>
</reference>
<gene>
    <name evidence="1" type="ORF">WICMUC_001399</name>
</gene>
<dbReference type="AlphaFoldDB" id="A0A9P8PUH1"/>
<dbReference type="Proteomes" id="UP000769528">
    <property type="component" value="Unassembled WGS sequence"/>
</dbReference>
<protein>
    <submittedName>
        <fullName evidence="1">Uncharacterized protein</fullName>
    </submittedName>
</protein>
<sequence length="112" mass="12583">MEDSAEIMEVSSLSFDFNECWQIICLCSPVFLYNDIFKLGLEITDCRTIALNSSRTLFSDDFDRFSDRTGTFPNSPLTVMLVPDNVVTGPSSCESSSTILELDCFLPYKILV</sequence>
<organism evidence="1 2">
    <name type="scientific">Wickerhamomyces mucosus</name>
    <dbReference type="NCBI Taxonomy" id="1378264"/>
    <lineage>
        <taxon>Eukaryota</taxon>
        <taxon>Fungi</taxon>
        <taxon>Dikarya</taxon>
        <taxon>Ascomycota</taxon>
        <taxon>Saccharomycotina</taxon>
        <taxon>Saccharomycetes</taxon>
        <taxon>Phaffomycetales</taxon>
        <taxon>Wickerhamomycetaceae</taxon>
        <taxon>Wickerhamomyces</taxon>
    </lineage>
</organism>
<dbReference type="EMBL" id="JAEUBF010000443">
    <property type="protein sequence ID" value="KAH3678382.1"/>
    <property type="molecule type" value="Genomic_DNA"/>
</dbReference>
<reference evidence="1" key="2">
    <citation type="submission" date="2021-01" db="EMBL/GenBank/DDBJ databases">
        <authorList>
            <person name="Schikora-Tamarit M.A."/>
        </authorList>
    </citation>
    <scope>NUCLEOTIDE SEQUENCE</scope>
    <source>
        <strain evidence="1">CBS6341</strain>
    </source>
</reference>
<accession>A0A9P8PUH1</accession>
<comment type="caution">
    <text evidence="1">The sequence shown here is derived from an EMBL/GenBank/DDBJ whole genome shotgun (WGS) entry which is preliminary data.</text>
</comment>
<evidence type="ECO:0000313" key="2">
    <source>
        <dbReference type="Proteomes" id="UP000769528"/>
    </source>
</evidence>
<keyword evidence="2" id="KW-1185">Reference proteome</keyword>
<evidence type="ECO:0000313" key="1">
    <source>
        <dbReference type="EMBL" id="KAH3678382.1"/>
    </source>
</evidence>
<proteinExistence type="predicted"/>